<evidence type="ECO:0000313" key="1">
    <source>
        <dbReference type="EMBL" id="PDW00936.1"/>
    </source>
</evidence>
<dbReference type="OrthoDB" id="5563425at2"/>
<organism evidence="1 2">
    <name type="scientific">Candidatus Chloroploca asiatica</name>
    <dbReference type="NCBI Taxonomy" id="1506545"/>
    <lineage>
        <taxon>Bacteria</taxon>
        <taxon>Bacillati</taxon>
        <taxon>Chloroflexota</taxon>
        <taxon>Chloroflexia</taxon>
        <taxon>Chloroflexales</taxon>
        <taxon>Chloroflexineae</taxon>
        <taxon>Oscillochloridaceae</taxon>
        <taxon>Candidatus Chloroploca</taxon>
    </lineage>
</organism>
<reference evidence="1 2" key="1">
    <citation type="submission" date="2016-05" db="EMBL/GenBank/DDBJ databases">
        <authorList>
            <person name="Lavstsen T."/>
            <person name="Jespersen J.S."/>
        </authorList>
    </citation>
    <scope>NUCLEOTIDE SEQUENCE [LARGE SCALE GENOMIC DNA]</scope>
    <source>
        <strain evidence="1 2">B7-9</strain>
    </source>
</reference>
<gene>
    <name evidence="1" type="ORF">A9Q02_21460</name>
</gene>
<protein>
    <submittedName>
        <fullName evidence="1">Uncharacterized protein</fullName>
    </submittedName>
</protein>
<name>A0A2H3L2X9_9CHLR</name>
<dbReference type="RefSeq" id="WP_097650654.1">
    <property type="nucleotide sequence ID" value="NZ_LYXE01000022.1"/>
</dbReference>
<proteinExistence type="predicted"/>
<accession>A0A2H3L2X9</accession>
<evidence type="ECO:0000313" key="2">
    <source>
        <dbReference type="Proteomes" id="UP000220922"/>
    </source>
</evidence>
<dbReference type="AlphaFoldDB" id="A0A2H3L2X9"/>
<sequence>MFDTTARVWERAGEVIVAPPVPVRPFIDTLKTRCRSARASSFGWVIPADDAETAVALLRAHFPVVQDARQVAPQPPPFVDGGCDDPFRRLDLIAVLTPAAPALRAIYHDRHEARAAFAQLAAYDPTLPAQLGLAESLENQWVIAYAAQRFWHELLSGLAQLVHGVVLADGTVRETITAPDLMEYWHRTRRQICGAVPEHTGQRWYPTVATLPIWIAGLLACLEGPAFTLDESTATVFRHLPPWPLRLPSELFRLEVKDAVHWPVSVCVLPGSQVGDGQDVLLHLSAVGGLSKNRALWAAILDGRREPLAVRIGKQRHAPRRIEGRRPYVSDWNDQPLHASGLSHLALTHRSAFEPALGQAFVHLAGNDAAGAPDLVQFAQQLSRAISLPFDLAWAAQLWAYGTNPDDTETALITPLPSIGCQGYWVLADEPRWMRLIIAVQHGVAPEDLRDDDLMITDIGAALRLDDVIEQAGEGGDEGMRDEG</sequence>
<comment type="caution">
    <text evidence="1">The sequence shown here is derived from an EMBL/GenBank/DDBJ whole genome shotgun (WGS) entry which is preliminary data.</text>
</comment>
<keyword evidence="2" id="KW-1185">Reference proteome</keyword>
<dbReference type="EMBL" id="LYXE01000022">
    <property type="protein sequence ID" value="PDW00936.1"/>
    <property type="molecule type" value="Genomic_DNA"/>
</dbReference>
<dbReference type="Proteomes" id="UP000220922">
    <property type="component" value="Unassembled WGS sequence"/>
</dbReference>